<gene>
    <name evidence="2" type="primary">grpE</name>
    <name evidence="2" type="ORF">JTJ23_09440</name>
</gene>
<dbReference type="Proteomes" id="UP000737612">
    <property type="component" value="Unassembled WGS sequence"/>
</dbReference>
<accession>A0A938Z7N9</accession>
<organism evidence="2 3">
    <name type="scientific">Fusicatenibacter saccharivorans</name>
    <dbReference type="NCBI Taxonomy" id="1150298"/>
    <lineage>
        <taxon>Bacteria</taxon>
        <taxon>Bacillati</taxon>
        <taxon>Bacillota</taxon>
        <taxon>Clostridia</taxon>
        <taxon>Lachnospirales</taxon>
        <taxon>Lachnospiraceae</taxon>
        <taxon>Fusicatenibacter</taxon>
    </lineage>
</organism>
<dbReference type="GO" id="GO:0000774">
    <property type="term" value="F:adenyl-nucleotide exchange factor activity"/>
    <property type="evidence" value="ECO:0007669"/>
    <property type="project" value="InterPro"/>
</dbReference>
<dbReference type="AlphaFoldDB" id="A0A938Z7N9"/>
<dbReference type="GO" id="GO:0051087">
    <property type="term" value="F:protein-folding chaperone binding"/>
    <property type="evidence" value="ECO:0007669"/>
    <property type="project" value="InterPro"/>
</dbReference>
<dbReference type="InterPro" id="IPR009012">
    <property type="entry name" value="GrpE_head"/>
</dbReference>
<dbReference type="GO" id="GO:0042803">
    <property type="term" value="F:protein homodimerization activity"/>
    <property type="evidence" value="ECO:0007669"/>
    <property type="project" value="InterPro"/>
</dbReference>
<protein>
    <submittedName>
        <fullName evidence="2">Nucleotide exchange factor GrpE</fullName>
    </submittedName>
</protein>
<name>A0A938Z7N9_9FIRM</name>
<dbReference type="PRINTS" id="PR00773">
    <property type="entry name" value="GRPEPROTEIN"/>
</dbReference>
<dbReference type="Pfam" id="PF01025">
    <property type="entry name" value="GrpE"/>
    <property type="match status" value="1"/>
</dbReference>
<reference evidence="2" key="1">
    <citation type="submission" date="2021-02" db="EMBL/GenBank/DDBJ databases">
        <title>Metagenome-assembled genomes from human diarrheal sample B26.</title>
        <authorList>
            <person name="Ateba T.P."/>
            <person name="Alayande K.A."/>
            <person name="Mwanza M."/>
        </authorList>
    </citation>
    <scope>NUCLEOTIDE SEQUENCE</scope>
    <source>
        <strain evidence="2">06WH</strain>
    </source>
</reference>
<sequence>MINGAIFDPHIHDAVHIEETDRVEEDRVVEEIQKGYFFGEKLYRPTKVIVSKNSCQK</sequence>
<evidence type="ECO:0000313" key="3">
    <source>
        <dbReference type="Proteomes" id="UP000737612"/>
    </source>
</evidence>
<keyword evidence="1" id="KW-0143">Chaperone</keyword>
<dbReference type="EMBL" id="JAFHBD010000038">
    <property type="protein sequence ID" value="MBN2953802.1"/>
    <property type="molecule type" value="Genomic_DNA"/>
</dbReference>
<dbReference type="Gene3D" id="2.30.22.10">
    <property type="entry name" value="Head domain of nucleotide exchange factor GrpE"/>
    <property type="match status" value="1"/>
</dbReference>
<comment type="caution">
    <text evidence="2">The sequence shown here is derived from an EMBL/GenBank/DDBJ whole genome shotgun (WGS) entry which is preliminary data.</text>
</comment>
<evidence type="ECO:0000313" key="2">
    <source>
        <dbReference type="EMBL" id="MBN2953802.1"/>
    </source>
</evidence>
<dbReference type="InterPro" id="IPR000740">
    <property type="entry name" value="GrpE"/>
</dbReference>
<dbReference type="GO" id="GO:0006457">
    <property type="term" value="P:protein folding"/>
    <property type="evidence" value="ECO:0007669"/>
    <property type="project" value="InterPro"/>
</dbReference>
<dbReference type="SUPFAM" id="SSF51064">
    <property type="entry name" value="Head domain of nucleotide exchange factor GrpE"/>
    <property type="match status" value="1"/>
</dbReference>
<proteinExistence type="predicted"/>
<evidence type="ECO:0000256" key="1">
    <source>
        <dbReference type="ARBA" id="ARBA00023186"/>
    </source>
</evidence>